<keyword evidence="3" id="KW-0804">Transcription</keyword>
<dbReference type="Pfam" id="PF00356">
    <property type="entry name" value="LacI"/>
    <property type="match status" value="1"/>
</dbReference>
<protein>
    <submittedName>
        <fullName evidence="5">DNA-binding LacI/PurR family transcriptional regulator</fullName>
    </submittedName>
</protein>
<dbReference type="InterPro" id="IPR010982">
    <property type="entry name" value="Lambda_DNA-bd_dom_sf"/>
</dbReference>
<dbReference type="GO" id="GO:0003700">
    <property type="term" value="F:DNA-binding transcription factor activity"/>
    <property type="evidence" value="ECO:0007669"/>
    <property type="project" value="TreeGrafter"/>
</dbReference>
<dbReference type="InterPro" id="IPR046335">
    <property type="entry name" value="LacI/GalR-like_sensor"/>
</dbReference>
<reference evidence="5 6" key="1">
    <citation type="submission" date="2020-08" db="EMBL/GenBank/DDBJ databases">
        <title>Genomic Encyclopedia of Type Strains, Phase IV (KMG-IV): sequencing the most valuable type-strain genomes for metagenomic binning, comparative biology and taxonomic classification.</title>
        <authorList>
            <person name="Goeker M."/>
        </authorList>
    </citation>
    <scope>NUCLEOTIDE SEQUENCE [LARGE SCALE GENOMIC DNA]</scope>
    <source>
        <strain evidence="5 6">DSM 16268</strain>
    </source>
</reference>
<accession>A0A7W9CU94</accession>
<evidence type="ECO:0000256" key="3">
    <source>
        <dbReference type="ARBA" id="ARBA00023163"/>
    </source>
</evidence>
<evidence type="ECO:0000313" key="5">
    <source>
        <dbReference type="EMBL" id="MBB5751641.1"/>
    </source>
</evidence>
<dbReference type="InterPro" id="IPR028082">
    <property type="entry name" value="Peripla_BP_I"/>
</dbReference>
<evidence type="ECO:0000259" key="4">
    <source>
        <dbReference type="PROSITE" id="PS50932"/>
    </source>
</evidence>
<dbReference type="SUPFAM" id="SSF53822">
    <property type="entry name" value="Periplasmic binding protein-like I"/>
    <property type="match status" value="1"/>
</dbReference>
<evidence type="ECO:0000313" key="6">
    <source>
        <dbReference type="Proteomes" id="UP000523821"/>
    </source>
</evidence>
<gene>
    <name evidence="5" type="ORF">GGQ63_000684</name>
</gene>
<keyword evidence="2 5" id="KW-0238">DNA-binding</keyword>
<dbReference type="PROSITE" id="PS50932">
    <property type="entry name" value="HTH_LACI_2"/>
    <property type="match status" value="1"/>
</dbReference>
<keyword evidence="6" id="KW-1185">Reference proteome</keyword>
<dbReference type="Gene3D" id="1.10.260.40">
    <property type="entry name" value="lambda repressor-like DNA-binding domains"/>
    <property type="match status" value="1"/>
</dbReference>
<dbReference type="AlphaFoldDB" id="A0A7W9CU94"/>
<dbReference type="SUPFAM" id="SSF47413">
    <property type="entry name" value="lambda repressor-like DNA-binding domains"/>
    <property type="match status" value="1"/>
</dbReference>
<dbReference type="SMART" id="SM00354">
    <property type="entry name" value="HTH_LACI"/>
    <property type="match status" value="1"/>
</dbReference>
<name>A0A7W9CU94_9HYPH</name>
<dbReference type="Proteomes" id="UP000523821">
    <property type="component" value="Unassembled WGS sequence"/>
</dbReference>
<proteinExistence type="predicted"/>
<dbReference type="InterPro" id="IPR000843">
    <property type="entry name" value="HTH_LacI"/>
</dbReference>
<evidence type="ECO:0000256" key="2">
    <source>
        <dbReference type="ARBA" id="ARBA00023125"/>
    </source>
</evidence>
<keyword evidence="1" id="KW-0805">Transcription regulation</keyword>
<sequence length="347" mass="38361">MTKKPIRTMEDFAAAVGLSRPTVSKFFQDPTSVRAKVRERIEAGLTETGFRPNLFAVNLNRRRTKIIGLIFPNSLDPFYTGLRRRIETAAAEAGYMPFVFSSDGKAELEAEAIETLTALNVAGIIMAPVSGNAKHHAKVKALARRNPIVFIDAPFDAEQPFVGTNNAQSMALITDYLTRLDDTPCYFDMPWVNSNAHDRRQAYVDTMTRRGFEPVVLDLERSETWDFERYAYEQANRILKSGGFPTKIVLCGNDRVAFGVLAAVNQAGLKVGLGRDCDLRVAGHDNQPLSEYTWPPLTTVSQNTAEMGRLAINLLLSKLDPGRPFDDPRLSGGHILVSGDLVLRASA</sequence>
<dbReference type="PANTHER" id="PTHR30146">
    <property type="entry name" value="LACI-RELATED TRANSCRIPTIONAL REPRESSOR"/>
    <property type="match status" value="1"/>
</dbReference>
<organism evidence="5 6">
    <name type="scientific">Prosthecomicrobium pneumaticum</name>
    <dbReference type="NCBI Taxonomy" id="81895"/>
    <lineage>
        <taxon>Bacteria</taxon>
        <taxon>Pseudomonadati</taxon>
        <taxon>Pseudomonadota</taxon>
        <taxon>Alphaproteobacteria</taxon>
        <taxon>Hyphomicrobiales</taxon>
        <taxon>Kaistiaceae</taxon>
        <taxon>Prosthecomicrobium</taxon>
    </lineage>
</organism>
<dbReference type="GO" id="GO:0000976">
    <property type="term" value="F:transcription cis-regulatory region binding"/>
    <property type="evidence" value="ECO:0007669"/>
    <property type="project" value="TreeGrafter"/>
</dbReference>
<dbReference type="Pfam" id="PF13377">
    <property type="entry name" value="Peripla_BP_3"/>
    <property type="match status" value="1"/>
</dbReference>
<dbReference type="CDD" id="cd01392">
    <property type="entry name" value="HTH_LacI"/>
    <property type="match status" value="1"/>
</dbReference>
<dbReference type="EMBL" id="JACHOO010000001">
    <property type="protein sequence ID" value="MBB5751641.1"/>
    <property type="molecule type" value="Genomic_DNA"/>
</dbReference>
<dbReference type="CDD" id="cd06267">
    <property type="entry name" value="PBP1_LacI_sugar_binding-like"/>
    <property type="match status" value="1"/>
</dbReference>
<dbReference type="Gene3D" id="3.40.50.2300">
    <property type="match status" value="2"/>
</dbReference>
<comment type="caution">
    <text evidence="5">The sequence shown here is derived from an EMBL/GenBank/DDBJ whole genome shotgun (WGS) entry which is preliminary data.</text>
</comment>
<dbReference type="PANTHER" id="PTHR30146:SF153">
    <property type="entry name" value="LACTOSE OPERON REPRESSOR"/>
    <property type="match status" value="1"/>
</dbReference>
<feature type="domain" description="HTH lacI-type" evidence="4">
    <location>
        <begin position="7"/>
        <end position="61"/>
    </location>
</feature>
<evidence type="ECO:0000256" key="1">
    <source>
        <dbReference type="ARBA" id="ARBA00023015"/>
    </source>
</evidence>